<gene>
    <name evidence="8" type="ORF">ND2E_1360</name>
</gene>
<dbReference type="GO" id="GO:0005886">
    <property type="term" value="C:plasma membrane"/>
    <property type="evidence" value="ECO:0007669"/>
    <property type="project" value="UniProtKB-SubCell"/>
</dbReference>
<keyword evidence="5 6" id="KW-0472">Membrane</keyword>
<dbReference type="RefSeq" id="WP_033092115.1">
    <property type="nucleotide sequence ID" value="NZ_JQED01000003.1"/>
</dbReference>
<dbReference type="CDD" id="cd01127">
    <property type="entry name" value="TrwB_TraG_TraD_VirD4"/>
    <property type="match status" value="1"/>
</dbReference>
<feature type="domain" description="Type IV secretion system coupling protein TraD DNA-binding" evidence="7">
    <location>
        <begin position="150"/>
        <end position="520"/>
    </location>
</feature>
<dbReference type="InterPro" id="IPR019476">
    <property type="entry name" value="T4SS_TraD_DNA-bd"/>
</dbReference>
<evidence type="ECO:0000256" key="3">
    <source>
        <dbReference type="ARBA" id="ARBA00022692"/>
    </source>
</evidence>
<dbReference type="InterPro" id="IPR051539">
    <property type="entry name" value="T4SS-coupling_protein"/>
</dbReference>
<name>A0A099L128_COLPS</name>
<dbReference type="SUPFAM" id="SSF52540">
    <property type="entry name" value="P-loop containing nucleoside triphosphate hydrolases"/>
    <property type="match status" value="1"/>
</dbReference>
<dbReference type="AlphaFoldDB" id="A0A099L128"/>
<evidence type="ECO:0000256" key="6">
    <source>
        <dbReference type="SAM" id="Phobius"/>
    </source>
</evidence>
<dbReference type="PANTHER" id="PTHR37937:SF1">
    <property type="entry name" value="CONJUGATIVE TRANSFER: DNA TRANSPORT"/>
    <property type="match status" value="1"/>
</dbReference>
<keyword evidence="4 6" id="KW-1133">Transmembrane helix</keyword>
<protein>
    <submittedName>
        <fullName evidence="8">Type IV secretion system, TraD, DNA-binding domain containing protein</fullName>
    </submittedName>
</protein>
<dbReference type="Proteomes" id="UP000029843">
    <property type="component" value="Unassembled WGS sequence"/>
</dbReference>
<feature type="transmembrane region" description="Helical" evidence="6">
    <location>
        <begin position="12"/>
        <end position="30"/>
    </location>
</feature>
<dbReference type="InterPro" id="IPR027417">
    <property type="entry name" value="P-loop_NTPase"/>
</dbReference>
<evidence type="ECO:0000259" key="7">
    <source>
        <dbReference type="Pfam" id="PF10412"/>
    </source>
</evidence>
<comment type="caution">
    <text evidence="8">The sequence shown here is derived from an EMBL/GenBank/DDBJ whole genome shotgun (WGS) entry which is preliminary data.</text>
</comment>
<keyword evidence="8" id="KW-0238">DNA-binding</keyword>
<dbReference type="PANTHER" id="PTHR37937">
    <property type="entry name" value="CONJUGATIVE TRANSFER: DNA TRANSPORT"/>
    <property type="match status" value="1"/>
</dbReference>
<comment type="subcellular location">
    <subcellularLocation>
        <location evidence="1">Cell membrane</location>
        <topology evidence="1">Multi-pass membrane protein</topology>
    </subcellularLocation>
</comment>
<sequence>MKELRNTYQLWQVMIVLTVILTIISSHLMIKYTWHIETGWSYEEHSKVWVLIIREALAFRNETYFWYRNYLIENNDLINYCFHIGISVILSIVGSIFLIFKLLWVKGGRDKAIHISGAKLYKNSYATKHAHKALKKDLKNSKNLGVNLHPCIQITKEQEVGNVLVEGAQGSGKSTVIKPLVNCIVNSGDRMLIYDAKREYTELFHKRSHLLLSPSDSRSLCWDIAADVTSPEIALEIASCFINQTGKDPIWSNGARLILAGCMVTLMNTQPDWSWTELKEFLDKPVKELKVYFEKHYPDAAKLISEDSKTTDSFIMEMVTKLNWLGYLAKVWTKETKYKFSVTKWFAGKYNLQSLIVPNNPKHSSMSSPLCSAVLSIIVRELLALPDNEERKFWFVLDELADLPKTDALEKWLALGRSKGARTIAGTQNISQLQSIYGDKNTETLTSLFSNVIALKIGNSFDTAKKVADNLGKRIVKRGVVSFDKEDNKSTSYQQLEEHIVRPEQLIQLPLPSNKGIMGFLSITGRNAVYELIWPYPKLEKIAEAYVPVDFSEKSSETMPNKLKRGSRGRNRAC</sequence>
<feature type="transmembrane region" description="Helical" evidence="6">
    <location>
        <begin position="77"/>
        <end position="104"/>
    </location>
</feature>
<organism evidence="8 9">
    <name type="scientific">Colwellia psychrerythraea</name>
    <name type="common">Vibrio psychroerythus</name>
    <dbReference type="NCBI Taxonomy" id="28229"/>
    <lineage>
        <taxon>Bacteria</taxon>
        <taxon>Pseudomonadati</taxon>
        <taxon>Pseudomonadota</taxon>
        <taxon>Gammaproteobacteria</taxon>
        <taxon>Alteromonadales</taxon>
        <taxon>Colwelliaceae</taxon>
        <taxon>Colwellia</taxon>
    </lineage>
</organism>
<dbReference type="Gene3D" id="3.40.50.300">
    <property type="entry name" value="P-loop containing nucleotide triphosphate hydrolases"/>
    <property type="match status" value="2"/>
</dbReference>
<proteinExistence type="predicted"/>
<evidence type="ECO:0000313" key="8">
    <source>
        <dbReference type="EMBL" id="KGJ95578.1"/>
    </source>
</evidence>
<evidence type="ECO:0000256" key="5">
    <source>
        <dbReference type="ARBA" id="ARBA00023136"/>
    </source>
</evidence>
<dbReference type="EMBL" id="JQED01000003">
    <property type="protein sequence ID" value="KGJ95578.1"/>
    <property type="molecule type" value="Genomic_DNA"/>
</dbReference>
<evidence type="ECO:0000256" key="4">
    <source>
        <dbReference type="ARBA" id="ARBA00022989"/>
    </source>
</evidence>
<evidence type="ECO:0000313" key="9">
    <source>
        <dbReference type="Proteomes" id="UP000029843"/>
    </source>
</evidence>
<dbReference type="GO" id="GO:0003677">
    <property type="term" value="F:DNA binding"/>
    <property type="evidence" value="ECO:0007669"/>
    <property type="project" value="UniProtKB-KW"/>
</dbReference>
<dbReference type="Pfam" id="PF10412">
    <property type="entry name" value="TrwB_AAD_bind"/>
    <property type="match status" value="1"/>
</dbReference>
<dbReference type="PATRIC" id="fig|28229.4.peg.355"/>
<keyword evidence="2" id="KW-1003">Cell membrane</keyword>
<evidence type="ECO:0000256" key="1">
    <source>
        <dbReference type="ARBA" id="ARBA00004651"/>
    </source>
</evidence>
<dbReference type="OrthoDB" id="9803543at2"/>
<keyword evidence="3 6" id="KW-0812">Transmembrane</keyword>
<evidence type="ECO:0000256" key="2">
    <source>
        <dbReference type="ARBA" id="ARBA00022475"/>
    </source>
</evidence>
<accession>A0A099L128</accession>
<reference evidence="8 9" key="1">
    <citation type="submission" date="2014-08" db="EMBL/GenBank/DDBJ databases">
        <title>Genomic and Phenotypic Diversity of Colwellia psychrerythraea strains from Disparate Marine Basins.</title>
        <authorList>
            <person name="Techtmann S.M."/>
            <person name="Stelling S.C."/>
            <person name="Utturkar S.M."/>
            <person name="Alshibli N."/>
            <person name="Harris A."/>
            <person name="Brown S.D."/>
            <person name="Hazen T.C."/>
        </authorList>
    </citation>
    <scope>NUCLEOTIDE SEQUENCE [LARGE SCALE GENOMIC DNA]</scope>
    <source>
        <strain evidence="8 9">ND2E</strain>
    </source>
</reference>